<dbReference type="Proteomes" id="UP000251075">
    <property type="component" value="Unassembled WGS sequence"/>
</dbReference>
<evidence type="ECO:0000313" key="2">
    <source>
        <dbReference type="Proteomes" id="UP000251075"/>
    </source>
</evidence>
<keyword evidence="2" id="KW-1185">Reference proteome</keyword>
<dbReference type="AlphaFoldDB" id="A0A364P236"/>
<gene>
    <name evidence="1" type="ORF">CU669_03460</name>
</gene>
<name>A0A364P236_9PROT</name>
<proteinExistence type="predicted"/>
<dbReference type="EMBL" id="PGTO01000002">
    <property type="protein sequence ID" value="RAU23227.1"/>
    <property type="molecule type" value="Genomic_DNA"/>
</dbReference>
<evidence type="ECO:0000313" key="1">
    <source>
        <dbReference type="EMBL" id="RAU23227.1"/>
    </source>
</evidence>
<protein>
    <submittedName>
        <fullName evidence="1">Uncharacterized protein</fullName>
    </submittedName>
</protein>
<comment type="caution">
    <text evidence="1">The sequence shown here is derived from an EMBL/GenBank/DDBJ whole genome shotgun (WGS) entry which is preliminary data.</text>
</comment>
<accession>A0A364P236</accession>
<sequence length="158" mass="17777">MLPVPQSGYGQQVHSFNAITVRREKMLRANFIKNIDCETFKFIMSAVSGTMSNITDFSVAVMIFELSAYAKEQQISSNEAQKYCIEPAEKIDCLTSEHNDRVSRLYKNAIEGLSTLGDDDVRHMVAVILGFCWGVESVADGVPLERQWESMRAFESLP</sequence>
<organism evidence="1 2">
    <name type="scientific">Paramagnetospirillum kuznetsovii</name>
    <dbReference type="NCBI Taxonomy" id="2053833"/>
    <lineage>
        <taxon>Bacteria</taxon>
        <taxon>Pseudomonadati</taxon>
        <taxon>Pseudomonadota</taxon>
        <taxon>Alphaproteobacteria</taxon>
        <taxon>Rhodospirillales</taxon>
        <taxon>Magnetospirillaceae</taxon>
        <taxon>Paramagnetospirillum</taxon>
    </lineage>
</organism>
<reference evidence="1 2" key="1">
    <citation type="submission" date="2017-11" db="EMBL/GenBank/DDBJ databases">
        <title>Draft genome sequence of magnetotactic bacterium Magnetospirillum kuznetsovii LBB-42.</title>
        <authorList>
            <person name="Grouzdev D.S."/>
            <person name="Rysina M.S."/>
            <person name="Baslerov R.V."/>
            <person name="Koziaeva V."/>
        </authorList>
    </citation>
    <scope>NUCLEOTIDE SEQUENCE [LARGE SCALE GENOMIC DNA]</scope>
    <source>
        <strain evidence="1 2">LBB-42</strain>
    </source>
</reference>